<evidence type="ECO:0000313" key="2">
    <source>
        <dbReference type="Proteomes" id="UP000821845"/>
    </source>
</evidence>
<name>A0ACB7SFW4_HYAAI</name>
<gene>
    <name evidence="1" type="ORF">HPB50_015090</name>
</gene>
<evidence type="ECO:0000313" key="1">
    <source>
        <dbReference type="EMBL" id="KAH6933455.1"/>
    </source>
</evidence>
<dbReference type="EMBL" id="CM023484">
    <property type="protein sequence ID" value="KAH6933455.1"/>
    <property type="molecule type" value="Genomic_DNA"/>
</dbReference>
<keyword evidence="2" id="KW-1185">Reference proteome</keyword>
<sequence length="93" mass="10367">MTSPKKCNVRPQKFRTKHKFKGKRRKAPRTTVTEENQPTCARPNGGIDECASDSGCDEGIDTALSFVSASEKKLGFFEKDERPRDEVCVTPSC</sequence>
<proteinExistence type="predicted"/>
<reference evidence="1" key="1">
    <citation type="submission" date="2020-05" db="EMBL/GenBank/DDBJ databases">
        <title>Large-scale comparative analyses of tick genomes elucidate their genetic diversity and vector capacities.</title>
        <authorList>
            <person name="Jia N."/>
            <person name="Wang J."/>
            <person name="Shi W."/>
            <person name="Du L."/>
            <person name="Sun Y."/>
            <person name="Zhan W."/>
            <person name="Jiang J."/>
            <person name="Wang Q."/>
            <person name="Zhang B."/>
            <person name="Ji P."/>
            <person name="Sakyi L.B."/>
            <person name="Cui X."/>
            <person name="Yuan T."/>
            <person name="Jiang B."/>
            <person name="Yang W."/>
            <person name="Lam T.T.-Y."/>
            <person name="Chang Q."/>
            <person name="Ding S."/>
            <person name="Wang X."/>
            <person name="Zhu J."/>
            <person name="Ruan X."/>
            <person name="Zhao L."/>
            <person name="Wei J."/>
            <person name="Que T."/>
            <person name="Du C."/>
            <person name="Cheng J."/>
            <person name="Dai P."/>
            <person name="Han X."/>
            <person name="Huang E."/>
            <person name="Gao Y."/>
            <person name="Liu J."/>
            <person name="Shao H."/>
            <person name="Ye R."/>
            <person name="Li L."/>
            <person name="Wei W."/>
            <person name="Wang X."/>
            <person name="Wang C."/>
            <person name="Yang T."/>
            <person name="Huo Q."/>
            <person name="Li W."/>
            <person name="Guo W."/>
            <person name="Chen H."/>
            <person name="Zhou L."/>
            <person name="Ni X."/>
            <person name="Tian J."/>
            <person name="Zhou Y."/>
            <person name="Sheng Y."/>
            <person name="Liu T."/>
            <person name="Pan Y."/>
            <person name="Xia L."/>
            <person name="Li J."/>
            <person name="Zhao F."/>
            <person name="Cao W."/>
        </authorList>
    </citation>
    <scope>NUCLEOTIDE SEQUENCE</scope>
    <source>
        <strain evidence="1">Hyas-2018</strain>
    </source>
</reference>
<comment type="caution">
    <text evidence="1">The sequence shown here is derived from an EMBL/GenBank/DDBJ whole genome shotgun (WGS) entry which is preliminary data.</text>
</comment>
<organism evidence="1 2">
    <name type="scientific">Hyalomma asiaticum</name>
    <name type="common">Tick</name>
    <dbReference type="NCBI Taxonomy" id="266040"/>
    <lineage>
        <taxon>Eukaryota</taxon>
        <taxon>Metazoa</taxon>
        <taxon>Ecdysozoa</taxon>
        <taxon>Arthropoda</taxon>
        <taxon>Chelicerata</taxon>
        <taxon>Arachnida</taxon>
        <taxon>Acari</taxon>
        <taxon>Parasitiformes</taxon>
        <taxon>Ixodida</taxon>
        <taxon>Ixodoidea</taxon>
        <taxon>Ixodidae</taxon>
        <taxon>Hyalomminae</taxon>
        <taxon>Hyalomma</taxon>
    </lineage>
</organism>
<protein>
    <submittedName>
        <fullName evidence="1">Uncharacterized protein</fullName>
    </submittedName>
</protein>
<accession>A0ACB7SFW4</accession>
<dbReference type="Proteomes" id="UP000821845">
    <property type="component" value="Chromosome 4"/>
</dbReference>